<dbReference type="AlphaFoldDB" id="A0AAD6RUR7"/>
<sequence>MSLPMPNFQLRRPFIDVLDHLYMLLKEKEQRKFFFFFL</sequence>
<evidence type="ECO:0000313" key="1">
    <source>
        <dbReference type="EMBL" id="KAJ7015101.1"/>
    </source>
</evidence>
<dbReference type="Proteomes" id="UP001164929">
    <property type="component" value="Chromosome 1"/>
</dbReference>
<evidence type="ECO:0000313" key="2">
    <source>
        <dbReference type="Proteomes" id="UP001164929"/>
    </source>
</evidence>
<name>A0AAD6RUR7_9ROSI</name>
<protein>
    <submittedName>
        <fullName evidence="1">Uncharacterized protein</fullName>
    </submittedName>
</protein>
<comment type="caution">
    <text evidence="1">The sequence shown here is derived from an EMBL/GenBank/DDBJ whole genome shotgun (WGS) entry which is preliminary data.</text>
</comment>
<organism evidence="1 2">
    <name type="scientific">Populus alba x Populus x berolinensis</name>
    <dbReference type="NCBI Taxonomy" id="444605"/>
    <lineage>
        <taxon>Eukaryota</taxon>
        <taxon>Viridiplantae</taxon>
        <taxon>Streptophyta</taxon>
        <taxon>Embryophyta</taxon>
        <taxon>Tracheophyta</taxon>
        <taxon>Spermatophyta</taxon>
        <taxon>Magnoliopsida</taxon>
        <taxon>eudicotyledons</taxon>
        <taxon>Gunneridae</taxon>
        <taxon>Pentapetalae</taxon>
        <taxon>rosids</taxon>
        <taxon>fabids</taxon>
        <taxon>Malpighiales</taxon>
        <taxon>Salicaceae</taxon>
        <taxon>Saliceae</taxon>
        <taxon>Populus</taxon>
    </lineage>
</organism>
<proteinExistence type="predicted"/>
<dbReference type="EMBL" id="JAQIZT010000001">
    <property type="protein sequence ID" value="KAJ7015101.1"/>
    <property type="molecule type" value="Genomic_DNA"/>
</dbReference>
<gene>
    <name evidence="1" type="ORF">NC653_004412</name>
</gene>
<keyword evidence="2" id="KW-1185">Reference proteome</keyword>
<reference evidence="1 2" key="1">
    <citation type="journal article" date="2023" name="Mol. Ecol. Resour.">
        <title>Chromosome-level genome assembly of a triploid poplar Populus alba 'Berolinensis'.</title>
        <authorList>
            <person name="Chen S."/>
            <person name="Yu Y."/>
            <person name="Wang X."/>
            <person name="Wang S."/>
            <person name="Zhang T."/>
            <person name="Zhou Y."/>
            <person name="He R."/>
            <person name="Meng N."/>
            <person name="Wang Y."/>
            <person name="Liu W."/>
            <person name="Liu Z."/>
            <person name="Liu J."/>
            <person name="Guo Q."/>
            <person name="Huang H."/>
            <person name="Sederoff R.R."/>
            <person name="Wang G."/>
            <person name="Qu G."/>
            <person name="Chen S."/>
        </authorList>
    </citation>
    <scope>NUCLEOTIDE SEQUENCE [LARGE SCALE GENOMIC DNA]</scope>
    <source>
        <strain evidence="1">SC-2020</strain>
    </source>
</reference>
<accession>A0AAD6RUR7</accession>